<dbReference type="InterPro" id="IPR002637">
    <property type="entry name" value="RdgB/HAM1"/>
</dbReference>
<comment type="subunit">
    <text evidence="2 10">Homodimer.</text>
</comment>
<feature type="binding site" evidence="10">
    <location>
        <begin position="21"/>
        <end position="26"/>
    </location>
    <ligand>
        <name>substrate</name>
    </ligand>
</feature>
<comment type="catalytic activity">
    <reaction evidence="8 10">
        <text>dITP + H2O = dIMP + diphosphate + H(+)</text>
        <dbReference type="Rhea" id="RHEA:28342"/>
        <dbReference type="ChEBI" id="CHEBI:15377"/>
        <dbReference type="ChEBI" id="CHEBI:15378"/>
        <dbReference type="ChEBI" id="CHEBI:33019"/>
        <dbReference type="ChEBI" id="CHEBI:61194"/>
        <dbReference type="ChEBI" id="CHEBI:61382"/>
        <dbReference type="EC" id="3.6.1.66"/>
    </reaction>
</comment>
<evidence type="ECO:0000313" key="13">
    <source>
        <dbReference type="Proteomes" id="UP000317716"/>
    </source>
</evidence>
<feature type="binding site" evidence="10">
    <location>
        <begin position="194"/>
        <end position="195"/>
    </location>
    <ligand>
        <name>substrate</name>
    </ligand>
</feature>
<keyword evidence="7 10" id="KW-0546">Nucleotide metabolism</keyword>
<dbReference type="AlphaFoldDB" id="A0A538SDT5"/>
<dbReference type="GO" id="GO:0017111">
    <property type="term" value="F:ribonucleoside triphosphate phosphatase activity"/>
    <property type="evidence" value="ECO:0007669"/>
    <property type="project" value="InterPro"/>
</dbReference>
<keyword evidence="3 10" id="KW-0479">Metal-binding</keyword>
<organism evidence="12 13">
    <name type="scientific">Eiseniibacteriota bacterium</name>
    <dbReference type="NCBI Taxonomy" id="2212470"/>
    <lineage>
        <taxon>Bacteria</taxon>
        <taxon>Candidatus Eiseniibacteriota</taxon>
    </lineage>
</organism>
<dbReference type="HAMAP" id="MF_01405">
    <property type="entry name" value="Non_canon_purine_NTPase"/>
    <property type="match status" value="1"/>
</dbReference>
<reference evidence="12 13" key="1">
    <citation type="journal article" date="2019" name="Nat. Microbiol.">
        <title>Mediterranean grassland soil C-N compound turnover is dependent on rainfall and depth, and is mediated by genomically divergent microorganisms.</title>
        <authorList>
            <person name="Diamond S."/>
            <person name="Andeer P.F."/>
            <person name="Li Z."/>
            <person name="Crits-Christoph A."/>
            <person name="Burstein D."/>
            <person name="Anantharaman K."/>
            <person name="Lane K.R."/>
            <person name="Thomas B.C."/>
            <person name="Pan C."/>
            <person name="Northen T.R."/>
            <person name="Banfield J.F."/>
        </authorList>
    </citation>
    <scope>NUCLEOTIDE SEQUENCE [LARGE SCALE GENOMIC DNA]</scope>
    <source>
        <strain evidence="12">WS_2</strain>
    </source>
</reference>
<feature type="binding site" evidence="10">
    <location>
        <position position="84"/>
    </location>
    <ligand>
        <name>substrate</name>
    </ligand>
</feature>
<dbReference type="CDD" id="cd00515">
    <property type="entry name" value="HAM1"/>
    <property type="match status" value="1"/>
</dbReference>
<dbReference type="GO" id="GO:0009146">
    <property type="term" value="P:purine nucleoside triphosphate catabolic process"/>
    <property type="evidence" value="ECO:0007669"/>
    <property type="project" value="UniProtKB-UniRule"/>
</dbReference>
<dbReference type="GO" id="GO:0009117">
    <property type="term" value="P:nucleotide metabolic process"/>
    <property type="evidence" value="ECO:0007669"/>
    <property type="project" value="UniProtKB-KW"/>
</dbReference>
<evidence type="ECO:0000256" key="7">
    <source>
        <dbReference type="ARBA" id="ARBA00023080"/>
    </source>
</evidence>
<evidence type="ECO:0000256" key="4">
    <source>
        <dbReference type="ARBA" id="ARBA00022741"/>
    </source>
</evidence>
<comment type="cofactor">
    <cofactor evidence="10">
        <name>Mg(2+)</name>
        <dbReference type="ChEBI" id="CHEBI:18420"/>
    </cofactor>
    <text evidence="10">Binds 1 Mg(2+) ion per subunit.</text>
</comment>
<evidence type="ECO:0000256" key="6">
    <source>
        <dbReference type="ARBA" id="ARBA00022842"/>
    </source>
</evidence>
<dbReference type="NCBIfam" id="TIGR00042">
    <property type="entry name" value="RdgB/HAM1 family non-canonical purine NTP pyrophosphatase"/>
    <property type="match status" value="1"/>
</dbReference>
<protein>
    <recommendedName>
        <fullName evidence="10">dITP/XTP pyrophosphatase</fullName>
        <ecNumber evidence="10">3.6.1.66</ecNumber>
    </recommendedName>
    <alternativeName>
        <fullName evidence="10">Non-canonical purine NTP pyrophosphatase</fullName>
    </alternativeName>
    <alternativeName>
        <fullName evidence="10">Non-standard purine NTP pyrophosphatase</fullName>
    </alternativeName>
    <alternativeName>
        <fullName evidence="10">Nucleoside-triphosphate diphosphatase</fullName>
    </alternativeName>
    <alternativeName>
        <fullName evidence="10">Nucleoside-triphosphate pyrophosphatase</fullName>
        <shortName evidence="10">NTPase</shortName>
    </alternativeName>
</protein>
<dbReference type="GO" id="GO:0000166">
    <property type="term" value="F:nucleotide binding"/>
    <property type="evidence" value="ECO:0007669"/>
    <property type="project" value="UniProtKB-KW"/>
</dbReference>
<keyword evidence="5 10" id="KW-0378">Hydrolase</keyword>
<feature type="binding site" evidence="10">
    <location>
        <begin position="166"/>
        <end position="169"/>
    </location>
    <ligand>
        <name>substrate</name>
    </ligand>
</feature>
<comment type="catalytic activity">
    <reaction evidence="10">
        <text>ITP + H2O = IMP + diphosphate + H(+)</text>
        <dbReference type="Rhea" id="RHEA:29399"/>
        <dbReference type="ChEBI" id="CHEBI:15377"/>
        <dbReference type="ChEBI" id="CHEBI:15378"/>
        <dbReference type="ChEBI" id="CHEBI:33019"/>
        <dbReference type="ChEBI" id="CHEBI:58053"/>
        <dbReference type="ChEBI" id="CHEBI:61402"/>
        <dbReference type="EC" id="3.6.1.66"/>
    </reaction>
</comment>
<evidence type="ECO:0000256" key="1">
    <source>
        <dbReference type="ARBA" id="ARBA00008023"/>
    </source>
</evidence>
<proteinExistence type="inferred from homology"/>
<dbReference type="FunFam" id="3.90.950.10:FF:000001">
    <property type="entry name" value="dITP/XTP pyrophosphatase"/>
    <property type="match status" value="1"/>
</dbReference>
<feature type="binding site" evidence="10">
    <location>
        <position position="83"/>
    </location>
    <ligand>
        <name>Mg(2+)</name>
        <dbReference type="ChEBI" id="CHEBI:18420"/>
    </ligand>
</feature>
<dbReference type="InterPro" id="IPR020922">
    <property type="entry name" value="dITP/XTP_pyrophosphatase"/>
</dbReference>
<comment type="catalytic activity">
    <reaction evidence="9 10">
        <text>XTP + H2O = XMP + diphosphate + H(+)</text>
        <dbReference type="Rhea" id="RHEA:28610"/>
        <dbReference type="ChEBI" id="CHEBI:15377"/>
        <dbReference type="ChEBI" id="CHEBI:15378"/>
        <dbReference type="ChEBI" id="CHEBI:33019"/>
        <dbReference type="ChEBI" id="CHEBI:57464"/>
        <dbReference type="ChEBI" id="CHEBI:61314"/>
        <dbReference type="EC" id="3.6.1.66"/>
    </reaction>
</comment>
<evidence type="ECO:0000256" key="3">
    <source>
        <dbReference type="ARBA" id="ARBA00022723"/>
    </source>
</evidence>
<dbReference type="GO" id="GO:0046872">
    <property type="term" value="F:metal ion binding"/>
    <property type="evidence" value="ECO:0007669"/>
    <property type="project" value="UniProtKB-KW"/>
</dbReference>
<dbReference type="Pfam" id="PF01725">
    <property type="entry name" value="Ham1p_like"/>
    <property type="match status" value="1"/>
</dbReference>
<dbReference type="GO" id="GO:0035870">
    <property type="term" value="F:dITP diphosphatase activity"/>
    <property type="evidence" value="ECO:0007669"/>
    <property type="project" value="UniProtKB-UniRule"/>
</dbReference>
<accession>A0A538SDT5</accession>
<feature type="active site" description="Proton acceptor" evidence="10">
    <location>
        <position position="83"/>
    </location>
</feature>
<comment type="caution">
    <text evidence="12">The sequence shown here is derived from an EMBL/GenBank/DDBJ whole genome shotgun (WGS) entry which is preliminary data.</text>
</comment>
<dbReference type="GO" id="GO:0036222">
    <property type="term" value="F:XTP diphosphatase activity"/>
    <property type="evidence" value="ECO:0007669"/>
    <property type="project" value="UniProtKB-UniRule"/>
</dbReference>
<name>A0A538SDT5_UNCEI</name>
<dbReference type="GO" id="GO:0036220">
    <property type="term" value="F:ITP diphosphatase activity"/>
    <property type="evidence" value="ECO:0007669"/>
    <property type="project" value="UniProtKB-UniRule"/>
</dbReference>
<dbReference type="EC" id="3.6.1.66" evidence="10"/>
<comment type="similarity">
    <text evidence="1 10 11">Belongs to the HAM1 NTPase family.</text>
</comment>
<evidence type="ECO:0000256" key="9">
    <source>
        <dbReference type="ARBA" id="ARBA00052017"/>
    </source>
</evidence>
<dbReference type="Proteomes" id="UP000317716">
    <property type="component" value="Unassembled WGS sequence"/>
</dbReference>
<evidence type="ECO:0000256" key="5">
    <source>
        <dbReference type="ARBA" id="ARBA00022801"/>
    </source>
</evidence>
<dbReference type="PANTHER" id="PTHR11067">
    <property type="entry name" value="INOSINE TRIPHOSPHATE PYROPHOSPHATASE/HAM1 PROTEIN"/>
    <property type="match status" value="1"/>
</dbReference>
<evidence type="ECO:0000256" key="2">
    <source>
        <dbReference type="ARBA" id="ARBA00011738"/>
    </source>
</evidence>
<sequence length="209" mass="21899">MSRPPARGERRVRAARSVVATLNPDKLRELVALLPDDLGEFAGLAAFAGAAAPHETGATLEENALLKARAAVALTGLPAIADDTGLEVDALGGEPGVRSARYAGEGAGYDANVRKLMRRMEGVEPARRSARFRTVCVACDPDRPPIVAEGALEGRITETPRGAGGFGYDPVFEVAGTGRTLAELSFAEKSALSHRAAAVANLVRKLRET</sequence>
<dbReference type="PANTHER" id="PTHR11067:SF9">
    <property type="entry name" value="INOSINE TRIPHOSPHATE PYROPHOSPHATASE"/>
    <property type="match status" value="1"/>
</dbReference>
<comment type="caution">
    <text evidence="10">Lacks conserved residue(s) required for the propagation of feature annotation.</text>
</comment>
<keyword evidence="6 10" id="KW-0460">Magnesium</keyword>
<feature type="binding site" evidence="10">
    <location>
        <position position="189"/>
    </location>
    <ligand>
        <name>substrate</name>
    </ligand>
</feature>
<evidence type="ECO:0000256" key="8">
    <source>
        <dbReference type="ARBA" id="ARBA00051875"/>
    </source>
</evidence>
<dbReference type="SUPFAM" id="SSF52972">
    <property type="entry name" value="ITPase-like"/>
    <property type="match status" value="1"/>
</dbReference>
<evidence type="ECO:0000256" key="10">
    <source>
        <dbReference type="HAMAP-Rule" id="MF_01405"/>
    </source>
</evidence>
<gene>
    <name evidence="12" type="primary">rdgB</name>
    <name evidence="12" type="ORF">E6K72_12255</name>
</gene>
<dbReference type="EMBL" id="VBOS01000446">
    <property type="protein sequence ID" value="TMQ49539.1"/>
    <property type="molecule type" value="Genomic_DNA"/>
</dbReference>
<evidence type="ECO:0000256" key="11">
    <source>
        <dbReference type="RuleBase" id="RU003781"/>
    </source>
</evidence>
<comment type="function">
    <text evidence="10">Pyrophosphatase that catalyzes the hydrolysis of nucleoside triphosphates to their monophosphate derivatives, with a high preference for the non-canonical purine nucleotides XTP (xanthosine triphosphate), dITP (deoxyinosine triphosphate) and ITP. Seems to function as a house-cleaning enzyme that removes non-canonical purine nucleotides from the nucleotide pool, thus preventing their incorporation into DNA/RNA and avoiding chromosomal lesions.</text>
</comment>
<dbReference type="Gene3D" id="3.90.950.10">
    <property type="match status" value="1"/>
</dbReference>
<evidence type="ECO:0000313" key="12">
    <source>
        <dbReference type="EMBL" id="TMQ49539.1"/>
    </source>
</evidence>
<dbReference type="GO" id="GO:0005829">
    <property type="term" value="C:cytosol"/>
    <property type="evidence" value="ECO:0007669"/>
    <property type="project" value="TreeGrafter"/>
</dbReference>
<keyword evidence="4 10" id="KW-0547">Nucleotide-binding</keyword>
<dbReference type="InterPro" id="IPR029001">
    <property type="entry name" value="ITPase-like_fam"/>
</dbReference>